<comment type="caution">
    <text evidence="1">The sequence shown here is derived from an EMBL/GenBank/DDBJ whole genome shotgun (WGS) entry which is preliminary data.</text>
</comment>
<evidence type="ECO:0000313" key="2">
    <source>
        <dbReference type="Proteomes" id="UP000319792"/>
    </source>
</evidence>
<dbReference type="EMBL" id="VIGV01000005">
    <property type="protein sequence ID" value="TWS23060.1"/>
    <property type="molecule type" value="Genomic_DNA"/>
</dbReference>
<gene>
    <name evidence="1" type="ORF">FK268_16880</name>
</gene>
<evidence type="ECO:0000313" key="1">
    <source>
        <dbReference type="EMBL" id="TWS23060.1"/>
    </source>
</evidence>
<name>A0A5C5RK31_9ACTN</name>
<accession>A0A5C5RK31</accession>
<organism evidence="1 2">
    <name type="scientific">Tsukamurella sputi</name>
    <dbReference type="NCBI Taxonomy" id="2591848"/>
    <lineage>
        <taxon>Bacteria</taxon>
        <taxon>Bacillati</taxon>
        <taxon>Actinomycetota</taxon>
        <taxon>Actinomycetes</taxon>
        <taxon>Mycobacteriales</taxon>
        <taxon>Tsukamurellaceae</taxon>
        <taxon>Tsukamurella</taxon>
    </lineage>
</organism>
<proteinExistence type="predicted"/>
<keyword evidence="2" id="KW-1185">Reference proteome</keyword>
<evidence type="ECO:0008006" key="3">
    <source>
        <dbReference type="Google" id="ProtNLM"/>
    </source>
</evidence>
<dbReference type="Proteomes" id="UP000319792">
    <property type="component" value="Unassembled WGS sequence"/>
</dbReference>
<sequence>MENLMTDLGAAMTGEPGERKQKLEGVWARIDPADHAARCIAAHYIADVQDELDAEVEWDEVSLAESAQVSDAELQAVHPSLSVAGFMPSLHLNLADGYRRQGRFAEAADRLQTSREFDFALDSAIDPAYATTIRELREVIAAKLRARDRS</sequence>
<protein>
    <recommendedName>
        <fullName evidence="3">Tetratricopeptide repeat protein</fullName>
    </recommendedName>
</protein>
<dbReference type="OrthoDB" id="8450665at2"/>
<dbReference type="RefSeq" id="WP_146436164.1">
    <property type="nucleotide sequence ID" value="NZ_VIGV01000005.1"/>
</dbReference>
<reference evidence="1 2" key="1">
    <citation type="submission" date="2019-08" db="EMBL/GenBank/DDBJ databases">
        <title>Tsukamurella conjunctivitidis sp. nov., Tsukamurella assacharolytica sp. nov. and Tsukamurella sputae sp. nov. isolated from patients with conjunctivitis, bacteraemia (lymphoma) and respiratory infection (sputum) in Hong Kong.</title>
        <authorList>
            <person name="Fok K.M.N."/>
            <person name="Fong J.Y.H."/>
        </authorList>
    </citation>
    <scope>NUCLEOTIDE SEQUENCE [LARGE SCALE GENOMIC DNA]</scope>
    <source>
        <strain evidence="1 2">HKU70</strain>
    </source>
</reference>
<dbReference type="AlphaFoldDB" id="A0A5C5RK31"/>